<dbReference type="PANTHER" id="PTHR34387:SF1">
    <property type="entry name" value="PERIPLASMIC IMMUNOGENIC PROTEIN"/>
    <property type="match status" value="1"/>
</dbReference>
<reference evidence="3" key="1">
    <citation type="submission" date="2017-09" db="EMBL/GenBank/DDBJ databases">
        <title>Depth-based differentiation of microbial function through sediment-hosted aquifers and enrichment of novel symbionts in the deep terrestrial subsurface.</title>
        <authorList>
            <person name="Probst A.J."/>
            <person name="Ladd B."/>
            <person name="Jarett J.K."/>
            <person name="Geller-Mcgrath D.E."/>
            <person name="Sieber C.M.K."/>
            <person name="Emerson J.B."/>
            <person name="Anantharaman K."/>
            <person name="Thomas B.C."/>
            <person name="Malmstrom R."/>
            <person name="Stieglmeier M."/>
            <person name="Klingl A."/>
            <person name="Woyke T."/>
            <person name="Ryan C.M."/>
            <person name="Banfield J.F."/>
        </authorList>
    </citation>
    <scope>NUCLEOTIDE SEQUENCE [LARGE SCALE GENOMIC DNA]</scope>
</reference>
<proteinExistence type="predicted"/>
<dbReference type="Proteomes" id="UP000228626">
    <property type="component" value="Unassembled WGS sequence"/>
</dbReference>
<dbReference type="Gene3D" id="3.30.110.170">
    <property type="entry name" value="Protein of unknown function (DUF541), domain 1"/>
    <property type="match status" value="1"/>
</dbReference>
<organism evidence="2 3">
    <name type="scientific">Candidatus Falkowbacteria bacterium CG10_big_fil_rev_8_21_14_0_10_43_10</name>
    <dbReference type="NCBI Taxonomy" id="1974567"/>
    <lineage>
        <taxon>Bacteria</taxon>
        <taxon>Candidatus Falkowiibacteriota</taxon>
    </lineage>
</organism>
<dbReference type="Gene3D" id="3.30.70.2970">
    <property type="entry name" value="Protein of unknown function (DUF541), domain 2"/>
    <property type="match status" value="1"/>
</dbReference>
<dbReference type="EMBL" id="PFAR01000024">
    <property type="protein sequence ID" value="PIR93219.1"/>
    <property type="molecule type" value="Genomic_DNA"/>
</dbReference>
<dbReference type="Pfam" id="PF04402">
    <property type="entry name" value="SIMPL"/>
    <property type="match status" value="1"/>
</dbReference>
<keyword evidence="1" id="KW-1133">Transmembrane helix</keyword>
<accession>A0A2H0V450</accession>
<keyword evidence="1" id="KW-0472">Membrane</keyword>
<keyword evidence="1" id="KW-0812">Transmembrane</keyword>
<feature type="transmembrane region" description="Helical" evidence="1">
    <location>
        <begin position="6"/>
        <end position="25"/>
    </location>
</feature>
<dbReference type="PANTHER" id="PTHR34387">
    <property type="entry name" value="SLR1258 PROTEIN"/>
    <property type="match status" value="1"/>
</dbReference>
<evidence type="ECO:0008006" key="4">
    <source>
        <dbReference type="Google" id="ProtNLM"/>
    </source>
</evidence>
<dbReference type="InterPro" id="IPR052022">
    <property type="entry name" value="26kDa_periplasmic_antigen"/>
</dbReference>
<evidence type="ECO:0000256" key="1">
    <source>
        <dbReference type="SAM" id="Phobius"/>
    </source>
</evidence>
<protein>
    <recommendedName>
        <fullName evidence="4">SIMPL domain-containing protein</fullName>
    </recommendedName>
</protein>
<name>A0A2H0V450_9BACT</name>
<gene>
    <name evidence="2" type="ORF">COT99_02035</name>
</gene>
<comment type="caution">
    <text evidence="2">The sequence shown here is derived from an EMBL/GenBank/DDBJ whole genome shotgun (WGS) entry which is preliminary data.</text>
</comment>
<sequence length="251" mass="27726">MIPNKYITIFVSILLVVATIWVAVLTRNSVKQYRYIGQSAEQKHSINISGEGKIVAVPDIAKIQLGMQTEKKTVALAQKENTEKINAVIKKLKEDFKIDAKDIQTINYNIYPQYDWYSNKQTLRGYQVNQNIDVKVRNLDDVSAILELAGAEGLNQVGGLTFEVDNPQELKQQARELAIEHAKQKAESLAKIAGVKLGSIISFSEYSNDGYGGSNYLMKEAYGIGGGGETPAVEAGSTEIIVTANVEYEIY</sequence>
<dbReference type="AlphaFoldDB" id="A0A2H0V450"/>
<dbReference type="InterPro" id="IPR007497">
    <property type="entry name" value="SIMPL/DUF541"/>
</dbReference>
<evidence type="ECO:0000313" key="2">
    <source>
        <dbReference type="EMBL" id="PIR93219.1"/>
    </source>
</evidence>
<evidence type="ECO:0000313" key="3">
    <source>
        <dbReference type="Proteomes" id="UP000228626"/>
    </source>
</evidence>
<dbReference type="GO" id="GO:0006974">
    <property type="term" value="P:DNA damage response"/>
    <property type="evidence" value="ECO:0007669"/>
    <property type="project" value="TreeGrafter"/>
</dbReference>